<keyword evidence="6" id="KW-1185">Reference proteome</keyword>
<feature type="domain" description="FAD-binding" evidence="4">
    <location>
        <begin position="2"/>
        <end position="357"/>
    </location>
</feature>
<keyword evidence="2" id="KW-0285">Flavoprotein</keyword>
<dbReference type="Pfam" id="PF01494">
    <property type="entry name" value="FAD_binding_3"/>
    <property type="match status" value="1"/>
</dbReference>
<dbReference type="Pfam" id="PF21274">
    <property type="entry name" value="Rng_hyd_C"/>
    <property type="match status" value="1"/>
</dbReference>
<dbReference type="PANTHER" id="PTHR43004">
    <property type="entry name" value="TRK SYSTEM POTASSIUM UPTAKE PROTEIN"/>
    <property type="match status" value="1"/>
</dbReference>
<keyword evidence="5" id="KW-0503">Monooxygenase</keyword>
<dbReference type="Gene3D" id="3.40.30.120">
    <property type="match status" value="1"/>
</dbReference>
<reference evidence="5 6" key="1">
    <citation type="submission" date="2022-04" db="EMBL/GenBank/DDBJ databases">
        <title>Genome draft of Actinomadura sp. ATCC 31491.</title>
        <authorList>
            <person name="Shi X."/>
            <person name="Du Y."/>
        </authorList>
    </citation>
    <scope>NUCLEOTIDE SEQUENCE [LARGE SCALE GENOMIC DNA]</scope>
    <source>
        <strain evidence="5 6">ATCC 31491</strain>
    </source>
</reference>
<name>A0ABT0G2N0_9ACTN</name>
<dbReference type="RefSeq" id="WP_242377408.1">
    <property type="nucleotide sequence ID" value="NZ_JAKRKC020000002.1"/>
</dbReference>
<comment type="caution">
    <text evidence="5">The sequence shown here is derived from an EMBL/GenBank/DDBJ whole genome shotgun (WGS) entry which is preliminary data.</text>
</comment>
<accession>A0ABT0G2N0</accession>
<dbReference type="InterPro" id="IPR036188">
    <property type="entry name" value="FAD/NAD-bd_sf"/>
</dbReference>
<evidence type="ECO:0000313" key="6">
    <source>
        <dbReference type="Proteomes" id="UP001317259"/>
    </source>
</evidence>
<sequence length="488" mass="50622">MDADVLVVGGGPVGLLLACELKLAGADPLVLEAAGAEERLTRSLGLRSLNARTLQSLALRGLVEPLEREQQALLDALAGQRPPSGEGADVVALMTELLGKGLLRGHFAALPLLDESGGAEYLMLKQHRLEAVLAGRAAELGVRVRHACPVADVAQDAEGVTAVLAGGGTLRAPWLAGCDGGRSRVRKRAGFAFEGTPPTMTGRTALAELADPGALTSSLRGPGGLVNLSLVPGEIATIEYDGGPDDRDGPMTAAELEGSLRRVTGLEVRVTSVAAGIRYSDNTRHAASYREGRILLAGDAAHVHSPIGGQGLNLGLQDALNLGWKLGLVARGRAPGTLLDTYTAERHPVAARVLRNTRAQVALMRPGAQVDALREVMAEVLRLPEAAAFFGAMADGTETAHGGGFHAYGDLARLLHDGRGLLLDPECDPGNDAGNDAGAASGHRDRVRVAPGDALRLVRPDGYLAWTGERDGLAAALTAWFGPASVSR</sequence>
<dbReference type="InterPro" id="IPR050641">
    <property type="entry name" value="RIFMO-like"/>
</dbReference>
<dbReference type="InterPro" id="IPR002938">
    <property type="entry name" value="FAD-bd"/>
</dbReference>
<dbReference type="PANTHER" id="PTHR43004:SF19">
    <property type="entry name" value="BINDING MONOOXYGENASE, PUTATIVE (JCVI)-RELATED"/>
    <property type="match status" value="1"/>
</dbReference>
<gene>
    <name evidence="5" type="ORF">MF672_034430</name>
</gene>
<proteinExistence type="predicted"/>
<evidence type="ECO:0000256" key="1">
    <source>
        <dbReference type="ARBA" id="ARBA00001974"/>
    </source>
</evidence>
<dbReference type="Proteomes" id="UP001317259">
    <property type="component" value="Unassembled WGS sequence"/>
</dbReference>
<dbReference type="EMBL" id="JAKRKC020000002">
    <property type="protein sequence ID" value="MCK2218854.1"/>
    <property type="molecule type" value="Genomic_DNA"/>
</dbReference>
<evidence type="ECO:0000256" key="2">
    <source>
        <dbReference type="ARBA" id="ARBA00022630"/>
    </source>
</evidence>
<protein>
    <submittedName>
        <fullName evidence="5">FAD-dependent monooxygenase</fullName>
    </submittedName>
</protein>
<dbReference type="Gene3D" id="3.50.50.60">
    <property type="entry name" value="FAD/NAD(P)-binding domain"/>
    <property type="match status" value="2"/>
</dbReference>
<organism evidence="5 6">
    <name type="scientific">Actinomadura luzonensis</name>
    <dbReference type="NCBI Taxonomy" id="2805427"/>
    <lineage>
        <taxon>Bacteria</taxon>
        <taxon>Bacillati</taxon>
        <taxon>Actinomycetota</taxon>
        <taxon>Actinomycetes</taxon>
        <taxon>Streptosporangiales</taxon>
        <taxon>Thermomonosporaceae</taxon>
        <taxon>Actinomadura</taxon>
    </lineage>
</organism>
<evidence type="ECO:0000256" key="3">
    <source>
        <dbReference type="ARBA" id="ARBA00022827"/>
    </source>
</evidence>
<dbReference type="SUPFAM" id="SSF51905">
    <property type="entry name" value="FAD/NAD(P)-binding domain"/>
    <property type="match status" value="1"/>
</dbReference>
<evidence type="ECO:0000313" key="5">
    <source>
        <dbReference type="EMBL" id="MCK2218854.1"/>
    </source>
</evidence>
<comment type="cofactor">
    <cofactor evidence="1">
        <name>FAD</name>
        <dbReference type="ChEBI" id="CHEBI:57692"/>
    </cofactor>
</comment>
<dbReference type="PRINTS" id="PR00420">
    <property type="entry name" value="RNGMNOXGNASE"/>
</dbReference>
<dbReference type="GO" id="GO:0004497">
    <property type="term" value="F:monooxygenase activity"/>
    <property type="evidence" value="ECO:0007669"/>
    <property type="project" value="UniProtKB-KW"/>
</dbReference>
<keyword evidence="5" id="KW-0560">Oxidoreductase</keyword>
<keyword evidence="3" id="KW-0274">FAD</keyword>
<evidence type="ECO:0000259" key="4">
    <source>
        <dbReference type="Pfam" id="PF01494"/>
    </source>
</evidence>